<evidence type="ECO:0000313" key="4">
    <source>
        <dbReference type="Proteomes" id="UP000709295"/>
    </source>
</evidence>
<name>A0A8J5IYT4_9STRA</name>
<dbReference type="AlphaFoldDB" id="A0A8J5IYT4"/>
<evidence type="ECO:0000313" key="3">
    <source>
        <dbReference type="EMBL" id="KAG6954605.1"/>
    </source>
</evidence>
<proteinExistence type="predicted"/>
<feature type="region of interest" description="Disordered" evidence="1">
    <location>
        <begin position="1"/>
        <end position="34"/>
    </location>
</feature>
<protein>
    <submittedName>
        <fullName evidence="3">Uncharacterized protein</fullName>
    </submittedName>
</protein>
<organism evidence="3 4">
    <name type="scientific">Phytophthora aleatoria</name>
    <dbReference type="NCBI Taxonomy" id="2496075"/>
    <lineage>
        <taxon>Eukaryota</taxon>
        <taxon>Sar</taxon>
        <taxon>Stramenopiles</taxon>
        <taxon>Oomycota</taxon>
        <taxon>Peronosporomycetes</taxon>
        <taxon>Peronosporales</taxon>
        <taxon>Peronosporaceae</taxon>
        <taxon>Phytophthora</taxon>
    </lineage>
</organism>
<accession>A0A8J5IYT4</accession>
<keyword evidence="2" id="KW-1133">Transmembrane helix</keyword>
<dbReference type="Proteomes" id="UP000709295">
    <property type="component" value="Unassembled WGS sequence"/>
</dbReference>
<comment type="caution">
    <text evidence="3">The sequence shown here is derived from an EMBL/GenBank/DDBJ whole genome shotgun (WGS) entry which is preliminary data.</text>
</comment>
<dbReference type="EMBL" id="JAENGY010000931">
    <property type="protein sequence ID" value="KAG6954605.1"/>
    <property type="molecule type" value="Genomic_DNA"/>
</dbReference>
<evidence type="ECO:0000256" key="1">
    <source>
        <dbReference type="SAM" id="MobiDB-lite"/>
    </source>
</evidence>
<evidence type="ECO:0000256" key="2">
    <source>
        <dbReference type="SAM" id="Phobius"/>
    </source>
</evidence>
<sequence>MARKRPRPLHVRQAGASARSQSKPARGVREAGPRSVCVGGPSADFLNEPGTALPRTSYLYSASKANRGCISILHMFWSFLALFYTSILATSTSINFPGENVW</sequence>
<keyword evidence="4" id="KW-1185">Reference proteome</keyword>
<feature type="transmembrane region" description="Helical" evidence="2">
    <location>
        <begin position="72"/>
        <end position="94"/>
    </location>
</feature>
<keyword evidence="2" id="KW-0812">Transmembrane</keyword>
<reference evidence="3" key="1">
    <citation type="submission" date="2021-01" db="EMBL/GenBank/DDBJ databases">
        <title>Phytophthora aleatoria, a newly-described species from Pinus radiata is distinct from Phytophthora cactorum isolates based on comparative genomics.</title>
        <authorList>
            <person name="Mcdougal R."/>
            <person name="Panda P."/>
            <person name="Williams N."/>
            <person name="Studholme D.J."/>
        </authorList>
    </citation>
    <scope>NUCLEOTIDE SEQUENCE</scope>
    <source>
        <strain evidence="3">NZFS 4037</strain>
    </source>
</reference>
<gene>
    <name evidence="3" type="ORF">JG688_00012259</name>
</gene>
<feature type="compositionally biased region" description="Basic residues" evidence="1">
    <location>
        <begin position="1"/>
        <end position="10"/>
    </location>
</feature>
<keyword evidence="2" id="KW-0472">Membrane</keyword>